<organism evidence="6 7">
    <name type="scientific">Actinomadura coerulea</name>
    <dbReference type="NCBI Taxonomy" id="46159"/>
    <lineage>
        <taxon>Bacteria</taxon>
        <taxon>Bacillati</taxon>
        <taxon>Actinomycetota</taxon>
        <taxon>Actinomycetes</taxon>
        <taxon>Streptosporangiales</taxon>
        <taxon>Thermomonosporaceae</taxon>
        <taxon>Actinomadura</taxon>
    </lineage>
</organism>
<proteinExistence type="predicted"/>
<keyword evidence="7" id="KW-1185">Reference proteome</keyword>
<protein>
    <submittedName>
        <fullName evidence="6">Lactose/L-arabinose transport system substrate-binding protein</fullName>
    </submittedName>
</protein>
<dbReference type="PANTHER" id="PTHR43649:SF33">
    <property type="entry name" value="POLYGALACTURONAN_RHAMNOGALACTURONAN-BINDING PROTEIN YTCQ"/>
    <property type="match status" value="1"/>
</dbReference>
<dbReference type="CDD" id="cd13585">
    <property type="entry name" value="PBP2_TMBP_like"/>
    <property type="match status" value="1"/>
</dbReference>
<evidence type="ECO:0000313" key="6">
    <source>
        <dbReference type="EMBL" id="MBB6396745.1"/>
    </source>
</evidence>
<dbReference type="InterPro" id="IPR050490">
    <property type="entry name" value="Bact_solute-bd_prot1"/>
</dbReference>
<gene>
    <name evidence="6" type="ORF">BKA00_003659</name>
</gene>
<evidence type="ECO:0000256" key="5">
    <source>
        <dbReference type="ARBA" id="ARBA00023288"/>
    </source>
</evidence>
<dbReference type="Pfam" id="PF01547">
    <property type="entry name" value="SBP_bac_1"/>
    <property type="match status" value="1"/>
</dbReference>
<dbReference type="PROSITE" id="PS51257">
    <property type="entry name" value="PROKAR_LIPOPROTEIN"/>
    <property type="match status" value="1"/>
</dbReference>
<keyword evidence="3" id="KW-0472">Membrane</keyword>
<evidence type="ECO:0000313" key="7">
    <source>
        <dbReference type="Proteomes" id="UP000546324"/>
    </source>
</evidence>
<name>A0A7X0G142_9ACTN</name>
<dbReference type="PANTHER" id="PTHR43649">
    <property type="entry name" value="ARABINOSE-BINDING PROTEIN-RELATED"/>
    <property type="match status" value="1"/>
</dbReference>
<dbReference type="SUPFAM" id="SSF53850">
    <property type="entry name" value="Periplasmic binding protein-like II"/>
    <property type="match status" value="1"/>
</dbReference>
<reference evidence="6 7" key="1">
    <citation type="submission" date="2020-08" db="EMBL/GenBank/DDBJ databases">
        <title>Sequencing the genomes of 1000 actinobacteria strains.</title>
        <authorList>
            <person name="Klenk H.-P."/>
        </authorList>
    </citation>
    <scope>NUCLEOTIDE SEQUENCE [LARGE SCALE GENOMIC DNA]</scope>
    <source>
        <strain evidence="6 7">DSM 43675</strain>
    </source>
</reference>
<evidence type="ECO:0000256" key="3">
    <source>
        <dbReference type="ARBA" id="ARBA00023136"/>
    </source>
</evidence>
<dbReference type="PROSITE" id="PS51318">
    <property type="entry name" value="TAT"/>
    <property type="match status" value="1"/>
</dbReference>
<dbReference type="InterPro" id="IPR006059">
    <property type="entry name" value="SBP"/>
</dbReference>
<keyword evidence="2" id="KW-0732">Signal</keyword>
<comment type="caution">
    <text evidence="6">The sequence shown here is derived from an EMBL/GenBank/DDBJ whole genome shotgun (WGS) entry which is preliminary data.</text>
</comment>
<keyword evidence="5" id="KW-0449">Lipoprotein</keyword>
<dbReference type="EMBL" id="JACHMQ010000001">
    <property type="protein sequence ID" value="MBB6396745.1"/>
    <property type="molecule type" value="Genomic_DNA"/>
</dbReference>
<evidence type="ECO:0000256" key="2">
    <source>
        <dbReference type="ARBA" id="ARBA00022729"/>
    </source>
</evidence>
<dbReference type="Proteomes" id="UP000546324">
    <property type="component" value="Unassembled WGS sequence"/>
</dbReference>
<sequence>MATNPGRAAIGRRTVLTAGAAGAVSALLGASGCATGGGAGKAGPALSAGAQAKIEGRIGVWSWDVAAKALKRLAPAFEQRHPGTSVDVVDIGYDNAYDKITVGMKAGKGLPDVLTIEGTRLPGYIGAFPGGLYDLTPLAGARRAEFARAAWKDVTDERGKVFALPWDGGPCALYYRADMFEKAGVDPASIATWDDYVRAGERIKAATGKKLLVMDPQEDSMFPMLLQQQAQGYVRGGRIAVSDPRAVRAATLLKTLADKDLVAFEKGWDGLVSATKAGKVATTPYAVWWSGTLTDEMPELKGKFGVAPLPAFDQGGVRTSNDGGSTLAVSGHSANARTAWAFIEFALANTANQVSMLKNEGLFPAYLPALKDPFVTAPQPYYGGRPVFATFADLADKVPPIEISKDGPKARDVVNRTVSGIVLHGDDPAKALDSAAKQIAAATGRSIAG</sequence>
<dbReference type="RefSeq" id="WP_185026615.1">
    <property type="nucleotide sequence ID" value="NZ_JACHMQ010000001.1"/>
</dbReference>
<evidence type="ECO:0000256" key="1">
    <source>
        <dbReference type="ARBA" id="ARBA00022475"/>
    </source>
</evidence>
<accession>A0A7X0G142</accession>
<keyword evidence="1" id="KW-1003">Cell membrane</keyword>
<evidence type="ECO:0000256" key="4">
    <source>
        <dbReference type="ARBA" id="ARBA00023139"/>
    </source>
</evidence>
<keyword evidence="4" id="KW-0564">Palmitate</keyword>
<dbReference type="AlphaFoldDB" id="A0A7X0G142"/>
<dbReference type="InterPro" id="IPR006311">
    <property type="entry name" value="TAT_signal"/>
</dbReference>
<dbReference type="Gene3D" id="3.40.190.10">
    <property type="entry name" value="Periplasmic binding protein-like II"/>
    <property type="match status" value="1"/>
</dbReference>